<feature type="compositionally biased region" description="Polar residues" evidence="1">
    <location>
        <begin position="53"/>
        <end position="66"/>
    </location>
</feature>
<organism evidence="2 3">
    <name type="scientific">Fonsecaea pedrosoi CBS 271.37</name>
    <dbReference type="NCBI Taxonomy" id="1442368"/>
    <lineage>
        <taxon>Eukaryota</taxon>
        <taxon>Fungi</taxon>
        <taxon>Dikarya</taxon>
        <taxon>Ascomycota</taxon>
        <taxon>Pezizomycotina</taxon>
        <taxon>Eurotiomycetes</taxon>
        <taxon>Chaetothyriomycetidae</taxon>
        <taxon>Chaetothyriales</taxon>
        <taxon>Herpotrichiellaceae</taxon>
        <taxon>Fonsecaea</taxon>
    </lineage>
</organism>
<feature type="region of interest" description="Disordered" evidence="1">
    <location>
        <begin position="1"/>
        <end position="81"/>
    </location>
</feature>
<feature type="compositionally biased region" description="Low complexity" evidence="1">
    <location>
        <begin position="29"/>
        <end position="47"/>
    </location>
</feature>
<dbReference type="VEuPathDB" id="FungiDB:Z517_12079"/>
<name>A0A0D2G917_9EURO</name>
<proteinExistence type="predicted"/>
<dbReference type="RefSeq" id="XP_013279113.1">
    <property type="nucleotide sequence ID" value="XM_013423659.1"/>
</dbReference>
<dbReference type="AlphaFoldDB" id="A0A0D2G917"/>
<evidence type="ECO:0000256" key="1">
    <source>
        <dbReference type="SAM" id="MobiDB-lite"/>
    </source>
</evidence>
<keyword evidence="3" id="KW-1185">Reference proteome</keyword>
<dbReference type="Proteomes" id="UP000053029">
    <property type="component" value="Unassembled WGS sequence"/>
</dbReference>
<evidence type="ECO:0000313" key="2">
    <source>
        <dbReference type="EMBL" id="KIW75305.1"/>
    </source>
</evidence>
<dbReference type="HOGENOM" id="CLU_2573932_0_0_1"/>
<accession>A0A0D2G917</accession>
<protein>
    <submittedName>
        <fullName evidence="2">Unplaced genomic scaffold supercont1.8, whole genome shotgun sequence</fullName>
    </submittedName>
</protein>
<gene>
    <name evidence="2" type="ORF">Z517_12079</name>
</gene>
<evidence type="ECO:0000313" key="3">
    <source>
        <dbReference type="Proteomes" id="UP000053029"/>
    </source>
</evidence>
<dbReference type="GeneID" id="25311569"/>
<sequence>MAVYAAATSGATASEIADSKETKSILITSPPVLQSPLLSSSSTSKPPKATLETDLSSTRNPKTSRTLNREASQDPVLIQIH</sequence>
<dbReference type="EMBL" id="KN846976">
    <property type="protein sequence ID" value="KIW75305.1"/>
    <property type="molecule type" value="Genomic_DNA"/>
</dbReference>
<reference evidence="2 3" key="1">
    <citation type="submission" date="2015-01" db="EMBL/GenBank/DDBJ databases">
        <title>The Genome Sequence of Fonsecaea pedrosoi CBS 271.37.</title>
        <authorList>
            <consortium name="The Broad Institute Genomics Platform"/>
            <person name="Cuomo C."/>
            <person name="de Hoog S."/>
            <person name="Gorbushina A."/>
            <person name="Stielow B."/>
            <person name="Teixiera M."/>
            <person name="Abouelleil A."/>
            <person name="Chapman S.B."/>
            <person name="Priest M."/>
            <person name="Young S.K."/>
            <person name="Wortman J."/>
            <person name="Nusbaum C."/>
            <person name="Birren B."/>
        </authorList>
    </citation>
    <scope>NUCLEOTIDE SEQUENCE [LARGE SCALE GENOMIC DNA]</scope>
    <source>
        <strain evidence="2 3">CBS 271.37</strain>
    </source>
</reference>
<feature type="compositionally biased region" description="Low complexity" evidence="1">
    <location>
        <begin position="1"/>
        <end position="16"/>
    </location>
</feature>